<dbReference type="Proteomes" id="UP001501083">
    <property type="component" value="Unassembled WGS sequence"/>
</dbReference>
<reference evidence="2" key="1">
    <citation type="journal article" date="2019" name="Int. J. Syst. Evol. Microbiol.">
        <title>The Global Catalogue of Microorganisms (GCM) 10K type strain sequencing project: providing services to taxonomists for standard genome sequencing and annotation.</title>
        <authorList>
            <consortium name="The Broad Institute Genomics Platform"/>
            <consortium name="The Broad Institute Genome Sequencing Center for Infectious Disease"/>
            <person name="Wu L."/>
            <person name="Ma J."/>
        </authorList>
    </citation>
    <scope>NUCLEOTIDE SEQUENCE [LARGE SCALE GENOMIC DNA]</scope>
    <source>
        <strain evidence="2">JCM 19212</strain>
    </source>
</reference>
<sequence length="213" mass="23493">MTRSRIDPSLVLAWQTAHSVARDAPAPVHDRGGFRVDTDSEKEVKRWVFPELCDGLREIAHDIVVPRHYLKLCGTNDELRSNVPARWEVQPESYFMTAAAAVVDTRPLPEGYRMELHRVGPVTRASVIAPDGDLAANGCAAETEAAFVYDRIETAQDHRRKGLGIAIMGALASARRSLTTPQFLVATEDGRQLYARLGWTMLVPFATATIPGD</sequence>
<accession>A0ABP9L6C4</accession>
<keyword evidence="2" id="KW-1185">Reference proteome</keyword>
<dbReference type="InterPro" id="IPR016181">
    <property type="entry name" value="Acyl_CoA_acyltransferase"/>
</dbReference>
<evidence type="ECO:0008006" key="3">
    <source>
        <dbReference type="Google" id="ProtNLM"/>
    </source>
</evidence>
<organism evidence="1 2">
    <name type="scientific">Lysobacter panacisoli</name>
    <dbReference type="NCBI Taxonomy" id="1255263"/>
    <lineage>
        <taxon>Bacteria</taxon>
        <taxon>Pseudomonadati</taxon>
        <taxon>Pseudomonadota</taxon>
        <taxon>Gammaproteobacteria</taxon>
        <taxon>Lysobacterales</taxon>
        <taxon>Lysobacteraceae</taxon>
        <taxon>Lysobacter</taxon>
    </lineage>
</organism>
<evidence type="ECO:0000313" key="2">
    <source>
        <dbReference type="Proteomes" id="UP001501083"/>
    </source>
</evidence>
<proteinExistence type="predicted"/>
<protein>
    <recommendedName>
        <fullName evidence="3">N-acetyltransferase</fullName>
    </recommendedName>
</protein>
<dbReference type="RefSeq" id="WP_158982793.1">
    <property type="nucleotide sequence ID" value="NZ_BAABKY010000001.1"/>
</dbReference>
<gene>
    <name evidence="1" type="ORF">GCM10025759_06940</name>
</gene>
<name>A0ABP9L6C4_9GAMM</name>
<dbReference type="SUPFAM" id="SSF55729">
    <property type="entry name" value="Acyl-CoA N-acyltransferases (Nat)"/>
    <property type="match status" value="1"/>
</dbReference>
<dbReference type="EMBL" id="BAABKY010000001">
    <property type="protein sequence ID" value="GAA5069765.1"/>
    <property type="molecule type" value="Genomic_DNA"/>
</dbReference>
<evidence type="ECO:0000313" key="1">
    <source>
        <dbReference type="EMBL" id="GAA5069765.1"/>
    </source>
</evidence>
<dbReference type="Gene3D" id="3.40.630.30">
    <property type="match status" value="1"/>
</dbReference>
<comment type="caution">
    <text evidence="1">The sequence shown here is derived from an EMBL/GenBank/DDBJ whole genome shotgun (WGS) entry which is preliminary data.</text>
</comment>